<gene>
    <name evidence="1" type="ORF">AACH06_27500</name>
</gene>
<dbReference type="RefSeq" id="WP_341429007.1">
    <property type="nucleotide sequence ID" value="NZ_JBBUTG010000031.1"/>
</dbReference>
<evidence type="ECO:0000313" key="2">
    <source>
        <dbReference type="Proteomes" id="UP001371218"/>
    </source>
</evidence>
<accession>A0ABU9BYS4</accession>
<dbReference type="InterPro" id="IPR047778">
    <property type="entry name" value="STM4014-like"/>
</dbReference>
<name>A0ABU9BYS4_9BURK</name>
<keyword evidence="2" id="KW-1185">Reference proteome</keyword>
<proteinExistence type="predicted"/>
<dbReference type="EMBL" id="JBBUTG010000031">
    <property type="protein sequence ID" value="MEK8034578.1"/>
    <property type="molecule type" value="Genomic_DNA"/>
</dbReference>
<protein>
    <submittedName>
        <fullName evidence="1">STM4014 family protein</fullName>
    </submittedName>
</protein>
<dbReference type="NCBIfam" id="NF038074">
    <property type="entry name" value="fam_STM4014"/>
    <property type="match status" value="1"/>
</dbReference>
<reference evidence="1 2" key="1">
    <citation type="submission" date="2024-04" db="EMBL/GenBank/DDBJ databases">
        <title>Novel species of the genus Ideonella isolated from streams.</title>
        <authorList>
            <person name="Lu H."/>
        </authorList>
    </citation>
    <scope>NUCLEOTIDE SEQUENCE [LARGE SCALE GENOMIC DNA]</scope>
    <source>
        <strain evidence="1 2">DXS29W</strain>
    </source>
</reference>
<dbReference type="SUPFAM" id="SSF56059">
    <property type="entry name" value="Glutathione synthetase ATP-binding domain-like"/>
    <property type="match status" value="1"/>
</dbReference>
<comment type="caution">
    <text evidence="1">The sequence shown here is derived from an EMBL/GenBank/DDBJ whole genome shotgun (WGS) entry which is preliminary data.</text>
</comment>
<dbReference type="Proteomes" id="UP001371218">
    <property type="component" value="Unassembled WGS sequence"/>
</dbReference>
<evidence type="ECO:0000313" key="1">
    <source>
        <dbReference type="EMBL" id="MEK8034578.1"/>
    </source>
</evidence>
<dbReference type="Gene3D" id="3.30.470.20">
    <property type="entry name" value="ATP-grasp fold, B domain"/>
    <property type="match status" value="1"/>
</dbReference>
<sequence length="400" mass="43763">MTSTATWPSANDRRPPGARFAHWVVLGVAGSKRHRQVLASCERLGVPPPAWVAWADWLDRPAVLDEAIARPCVLKIEPPGDDPAVHHALITHGAHLLGLLPPAPLQHGELGHGRLWFEGFRWAMQAIGQSCTRSAAHPVNPPDDILAMTDKLTCQRRLQSHGVATPPLLGPIEGFDDLQRRMDEHGADRVFVKARYGSSAAGVVAYRRHLPGRHQATTTARQVIESGRAGETRLFNDKRVSRYLGVEPIRDLIDRIAADGAYAEVWITKPRWGAGHFDLRMLALLGSPAHRVARLSPHTMTNLHLDAERLPAEQVLSQAAQARIEQLVTRAASAFPASGVIGFDVLPHRDRPCIIEANAFGDLLPGLLWQGLDTHAVLHARMGQPASASAWAPWRQGMPA</sequence>
<organism evidence="1 2">
    <name type="scientific">Ideonella lacteola</name>
    <dbReference type="NCBI Taxonomy" id="2984193"/>
    <lineage>
        <taxon>Bacteria</taxon>
        <taxon>Pseudomonadati</taxon>
        <taxon>Pseudomonadota</taxon>
        <taxon>Betaproteobacteria</taxon>
        <taxon>Burkholderiales</taxon>
        <taxon>Sphaerotilaceae</taxon>
        <taxon>Ideonella</taxon>
    </lineage>
</organism>